<keyword evidence="2" id="KW-1185">Reference proteome</keyword>
<sequence>MDTMTFDYYLMRRQANPDLSMKNVLAVARRVRPIQAVCWGYRHNRWEARSDVARVWLDPDRDDLILQPADRATAERTAATFTEVPLPTEAELTEICRAAPRPR</sequence>
<organism evidence="1 2">
    <name type="scientific">Plantactinospora siamensis</name>
    <dbReference type="NCBI Taxonomy" id="555372"/>
    <lineage>
        <taxon>Bacteria</taxon>
        <taxon>Bacillati</taxon>
        <taxon>Actinomycetota</taxon>
        <taxon>Actinomycetes</taxon>
        <taxon>Micromonosporales</taxon>
        <taxon>Micromonosporaceae</taxon>
        <taxon>Plantactinospora</taxon>
    </lineage>
</organism>
<dbReference type="EMBL" id="JBHLUE010000002">
    <property type="protein sequence ID" value="MFC0562882.1"/>
    <property type="molecule type" value="Genomic_DNA"/>
</dbReference>
<name>A0ABV6NRJ7_9ACTN</name>
<dbReference type="Proteomes" id="UP001589894">
    <property type="component" value="Unassembled WGS sequence"/>
</dbReference>
<evidence type="ECO:0000313" key="1">
    <source>
        <dbReference type="EMBL" id="MFC0562882.1"/>
    </source>
</evidence>
<protein>
    <submittedName>
        <fullName evidence="1">Uncharacterized protein</fullName>
    </submittedName>
</protein>
<reference evidence="1 2" key="1">
    <citation type="submission" date="2024-09" db="EMBL/GenBank/DDBJ databases">
        <authorList>
            <person name="Sun Q."/>
            <person name="Mori K."/>
        </authorList>
    </citation>
    <scope>NUCLEOTIDE SEQUENCE [LARGE SCALE GENOMIC DNA]</scope>
    <source>
        <strain evidence="1 2">TBRC 2205</strain>
    </source>
</reference>
<gene>
    <name evidence="1" type="ORF">ACFFHU_01665</name>
</gene>
<proteinExistence type="predicted"/>
<evidence type="ECO:0000313" key="2">
    <source>
        <dbReference type="Proteomes" id="UP001589894"/>
    </source>
</evidence>
<dbReference type="RefSeq" id="WP_377334926.1">
    <property type="nucleotide sequence ID" value="NZ_JBHLUE010000002.1"/>
</dbReference>
<accession>A0ABV6NRJ7</accession>
<comment type="caution">
    <text evidence="1">The sequence shown here is derived from an EMBL/GenBank/DDBJ whole genome shotgun (WGS) entry which is preliminary data.</text>
</comment>